<evidence type="ECO:0000313" key="4">
    <source>
        <dbReference type="Proteomes" id="UP001519332"/>
    </source>
</evidence>
<feature type="transmembrane region" description="Helical" evidence="2">
    <location>
        <begin position="70"/>
        <end position="91"/>
    </location>
</feature>
<evidence type="ECO:0000313" key="3">
    <source>
        <dbReference type="EMBL" id="MBP2320874.1"/>
    </source>
</evidence>
<feature type="compositionally biased region" description="Polar residues" evidence="1">
    <location>
        <begin position="192"/>
        <end position="210"/>
    </location>
</feature>
<name>A0ABS4TA85_9PSEU</name>
<dbReference type="RefSeq" id="WP_209635392.1">
    <property type="nucleotide sequence ID" value="NZ_JAGINW010000001.1"/>
</dbReference>
<keyword evidence="2" id="KW-1133">Transmembrane helix</keyword>
<keyword evidence="2" id="KW-0812">Transmembrane</keyword>
<proteinExistence type="predicted"/>
<organism evidence="3 4">
    <name type="scientific">Kibdelosporangium banguiense</name>
    <dbReference type="NCBI Taxonomy" id="1365924"/>
    <lineage>
        <taxon>Bacteria</taxon>
        <taxon>Bacillati</taxon>
        <taxon>Actinomycetota</taxon>
        <taxon>Actinomycetes</taxon>
        <taxon>Pseudonocardiales</taxon>
        <taxon>Pseudonocardiaceae</taxon>
        <taxon>Kibdelosporangium</taxon>
    </lineage>
</organism>
<accession>A0ABS4TA85</accession>
<keyword evidence="4" id="KW-1185">Reference proteome</keyword>
<reference evidence="3 4" key="1">
    <citation type="submission" date="2021-03" db="EMBL/GenBank/DDBJ databases">
        <title>Sequencing the genomes of 1000 actinobacteria strains.</title>
        <authorList>
            <person name="Klenk H.-P."/>
        </authorList>
    </citation>
    <scope>NUCLEOTIDE SEQUENCE [LARGE SCALE GENOMIC DNA]</scope>
    <source>
        <strain evidence="3 4">DSM 46670</strain>
    </source>
</reference>
<comment type="caution">
    <text evidence="3">The sequence shown here is derived from an EMBL/GenBank/DDBJ whole genome shotgun (WGS) entry which is preliminary data.</text>
</comment>
<evidence type="ECO:0000256" key="2">
    <source>
        <dbReference type="SAM" id="Phobius"/>
    </source>
</evidence>
<gene>
    <name evidence="3" type="ORF">JOF56_001259</name>
</gene>
<dbReference type="Proteomes" id="UP001519332">
    <property type="component" value="Unassembled WGS sequence"/>
</dbReference>
<protein>
    <submittedName>
        <fullName evidence="3">Uncharacterized protein</fullName>
    </submittedName>
</protein>
<feature type="region of interest" description="Disordered" evidence="1">
    <location>
        <begin position="192"/>
        <end position="229"/>
    </location>
</feature>
<feature type="transmembrane region" description="Helical" evidence="2">
    <location>
        <begin position="138"/>
        <end position="156"/>
    </location>
</feature>
<feature type="transmembrane region" description="Helical" evidence="2">
    <location>
        <begin position="29"/>
        <end position="50"/>
    </location>
</feature>
<sequence length="229" mass="24530">MSYPQQGGYPQQQPYQQQPAPADRGTNPFTAVLAALLALSVAAFEIVVLVRAFDILNFSNLDNQPTEVLVILGVEALAALILVLGAMFTFARKMAGTVLIVIGSILALAGFFLFPILGKINLGLYLELVFDFGNSQQVFQALILIVSPLALLVSVLPPTLNHLRSDDYDPYSGGGPGSGGFQQPDFPNIPGFQSPQIPNVPGFQTPQVPNLPNIPRPPQMPGGPQLPNW</sequence>
<keyword evidence="2" id="KW-0472">Membrane</keyword>
<feature type="transmembrane region" description="Helical" evidence="2">
    <location>
        <begin position="98"/>
        <end position="118"/>
    </location>
</feature>
<feature type="compositionally biased region" description="Pro residues" evidence="1">
    <location>
        <begin position="212"/>
        <end position="221"/>
    </location>
</feature>
<evidence type="ECO:0000256" key="1">
    <source>
        <dbReference type="SAM" id="MobiDB-lite"/>
    </source>
</evidence>
<feature type="region of interest" description="Disordered" evidence="1">
    <location>
        <begin position="1"/>
        <end position="22"/>
    </location>
</feature>
<dbReference type="EMBL" id="JAGINW010000001">
    <property type="protein sequence ID" value="MBP2320874.1"/>
    <property type="molecule type" value="Genomic_DNA"/>
</dbReference>